<keyword evidence="2" id="KW-0808">Transferase</keyword>
<dbReference type="GeneID" id="27902203"/>
<dbReference type="GO" id="GO:0016407">
    <property type="term" value="F:acetyltransferase activity"/>
    <property type="evidence" value="ECO:0007669"/>
    <property type="project" value="InterPro"/>
</dbReference>
<dbReference type="PANTHER" id="PTHR11786:SF0">
    <property type="entry name" value="ARYLAMINE N-ACETYLTRANSFERASE 4-RELATED"/>
    <property type="match status" value="1"/>
</dbReference>
<sequence length="352" mass="40342">MAHASTTLLTQLPIDPSERPQYDLKQLQAYFRRIRLPQEHCATPILHDHKLANTKEHGLPLLRALQLYHLANIPFENLELHYSAKKSISLNMDDLYQKFVVRGENYSRGGRCMEHNGFFGTVLRSLGYDVRNCAGRVSRAWNPDSEIREQQAQTYDPWNHMLNLVNVEGVSFVVDVGMGAMGPNIVYPLEDGYETAAIPPRRIRLQKRSIPEHSLSGVLQAQQLWCYDQCLKPDQPGQGNVWIPTYCFTETEFLPQDYEMMSFFTSHHRRSFFIHHVLCTRMLIDEASQKVVGDITLFNRSVRKTTGGVRETLADLKTEEERVNALKNVLGVDLTAEEKTNISTEIRLGQRA</sequence>
<accession>M3CHR0</accession>
<dbReference type="STRING" id="692275.M3CHR0"/>
<dbReference type="EMBL" id="KB456263">
    <property type="protein sequence ID" value="EMF13323.1"/>
    <property type="molecule type" value="Genomic_DNA"/>
</dbReference>
<proteinExistence type="inferred from homology"/>
<evidence type="ECO:0000313" key="2">
    <source>
        <dbReference type="EMBL" id="EMF13323.1"/>
    </source>
</evidence>
<dbReference type="AlphaFoldDB" id="M3CHR0"/>
<evidence type="ECO:0000313" key="3">
    <source>
        <dbReference type="Proteomes" id="UP000016931"/>
    </source>
</evidence>
<dbReference type="OrthoDB" id="10260017at2759"/>
<dbReference type="PANTHER" id="PTHR11786">
    <property type="entry name" value="N-HYDROXYARYLAMINE O-ACETYLTRANSFERASE"/>
    <property type="match status" value="1"/>
</dbReference>
<keyword evidence="3" id="KW-1185">Reference proteome</keyword>
<dbReference type="Gene3D" id="3.30.2140.20">
    <property type="match status" value="1"/>
</dbReference>
<name>M3CHR0_SPHMS</name>
<evidence type="ECO:0000256" key="1">
    <source>
        <dbReference type="ARBA" id="ARBA00006547"/>
    </source>
</evidence>
<dbReference type="InterPro" id="IPR053710">
    <property type="entry name" value="Arylamine_NAT_domain_sf"/>
</dbReference>
<dbReference type="SUPFAM" id="SSF54001">
    <property type="entry name" value="Cysteine proteinases"/>
    <property type="match status" value="1"/>
</dbReference>
<dbReference type="eggNOG" id="ENOG502RD0D">
    <property type="taxonomic scope" value="Eukaryota"/>
</dbReference>
<dbReference type="HOGENOM" id="CLU_049918_2_0_1"/>
<organism evidence="2 3">
    <name type="scientific">Sphaerulina musiva (strain SO2202)</name>
    <name type="common">Poplar stem canker fungus</name>
    <name type="synonym">Septoria musiva</name>
    <dbReference type="NCBI Taxonomy" id="692275"/>
    <lineage>
        <taxon>Eukaryota</taxon>
        <taxon>Fungi</taxon>
        <taxon>Dikarya</taxon>
        <taxon>Ascomycota</taxon>
        <taxon>Pezizomycotina</taxon>
        <taxon>Dothideomycetes</taxon>
        <taxon>Dothideomycetidae</taxon>
        <taxon>Mycosphaerellales</taxon>
        <taxon>Mycosphaerellaceae</taxon>
        <taxon>Sphaerulina</taxon>
    </lineage>
</organism>
<protein>
    <submittedName>
        <fullName evidence="2">Arylamine N-acetyltransferase 1</fullName>
    </submittedName>
</protein>
<dbReference type="InterPro" id="IPR038765">
    <property type="entry name" value="Papain-like_cys_pep_sf"/>
</dbReference>
<dbReference type="Proteomes" id="UP000016931">
    <property type="component" value="Unassembled WGS sequence"/>
</dbReference>
<dbReference type="OMA" id="ELHYSAH"/>
<comment type="similarity">
    <text evidence="1">Belongs to the arylamine N-acetyltransferase family.</text>
</comment>
<dbReference type="Pfam" id="PF00797">
    <property type="entry name" value="Acetyltransf_2"/>
    <property type="match status" value="1"/>
</dbReference>
<gene>
    <name evidence="2" type="ORF">SEPMUDRAFT_148665</name>
</gene>
<dbReference type="RefSeq" id="XP_016761444.1">
    <property type="nucleotide sequence ID" value="XM_016905066.1"/>
</dbReference>
<dbReference type="InterPro" id="IPR001447">
    <property type="entry name" value="Arylamine_N-AcTrfase"/>
</dbReference>
<reference evidence="2 3" key="1">
    <citation type="journal article" date="2012" name="PLoS Pathog.">
        <title>Diverse lifestyles and strategies of plant pathogenesis encoded in the genomes of eighteen Dothideomycetes fungi.</title>
        <authorList>
            <person name="Ohm R.A."/>
            <person name="Feau N."/>
            <person name="Henrissat B."/>
            <person name="Schoch C.L."/>
            <person name="Horwitz B.A."/>
            <person name="Barry K.W."/>
            <person name="Condon B.J."/>
            <person name="Copeland A.C."/>
            <person name="Dhillon B."/>
            <person name="Glaser F."/>
            <person name="Hesse C.N."/>
            <person name="Kosti I."/>
            <person name="LaButti K."/>
            <person name="Lindquist E.A."/>
            <person name="Lucas S."/>
            <person name="Salamov A.A."/>
            <person name="Bradshaw R.E."/>
            <person name="Ciuffetti L."/>
            <person name="Hamelin R.C."/>
            <person name="Kema G.H.J."/>
            <person name="Lawrence C."/>
            <person name="Scott J.A."/>
            <person name="Spatafora J.W."/>
            <person name="Turgeon B.G."/>
            <person name="de Wit P.J.G.M."/>
            <person name="Zhong S."/>
            <person name="Goodwin S.B."/>
            <person name="Grigoriev I.V."/>
        </authorList>
    </citation>
    <scope>NUCLEOTIDE SEQUENCE [LARGE SCALE GENOMIC DNA]</scope>
    <source>
        <strain evidence="2 3">SO2202</strain>
    </source>
</reference>